<dbReference type="Gene3D" id="3.30.420.10">
    <property type="entry name" value="Ribonuclease H-like superfamily/Ribonuclease H"/>
    <property type="match status" value="1"/>
</dbReference>
<dbReference type="Pfam" id="PF13333">
    <property type="entry name" value="rve_2"/>
    <property type="match status" value="1"/>
</dbReference>
<dbReference type="PROSITE" id="PS50994">
    <property type="entry name" value="INTEGRASE"/>
    <property type="match status" value="1"/>
</dbReference>
<name>A0A0R2LKY0_9LACO</name>
<comment type="caution">
    <text evidence="2">The sequence shown here is derived from an EMBL/GenBank/DDBJ whole genome shotgun (WGS) entry which is preliminary data.</text>
</comment>
<organism evidence="2 3">
    <name type="scientific">Companilactobacillus kimchiensis</name>
    <dbReference type="NCBI Taxonomy" id="993692"/>
    <lineage>
        <taxon>Bacteria</taxon>
        <taxon>Bacillati</taxon>
        <taxon>Bacillota</taxon>
        <taxon>Bacilli</taxon>
        <taxon>Lactobacillales</taxon>
        <taxon>Lactobacillaceae</taxon>
        <taxon>Companilactobacillus</taxon>
    </lineage>
</organism>
<dbReference type="EMBL" id="JQCF01000001">
    <property type="protein sequence ID" value="KRO00860.1"/>
    <property type="molecule type" value="Genomic_DNA"/>
</dbReference>
<dbReference type="InterPro" id="IPR001584">
    <property type="entry name" value="Integrase_cat-core"/>
</dbReference>
<dbReference type="SUPFAM" id="SSF53098">
    <property type="entry name" value="Ribonuclease H-like"/>
    <property type="match status" value="1"/>
</dbReference>
<protein>
    <recommendedName>
        <fullName evidence="1">Integrase catalytic domain-containing protein</fullName>
    </recommendedName>
</protein>
<dbReference type="GO" id="GO:0003676">
    <property type="term" value="F:nucleic acid binding"/>
    <property type="evidence" value="ECO:0007669"/>
    <property type="project" value="InterPro"/>
</dbReference>
<dbReference type="PANTHER" id="PTHR46889">
    <property type="entry name" value="TRANSPOSASE INSF FOR INSERTION SEQUENCE IS3B-RELATED"/>
    <property type="match status" value="1"/>
</dbReference>
<dbReference type="PATRIC" id="fig|993692.3.peg.182"/>
<evidence type="ECO:0000313" key="2">
    <source>
        <dbReference type="EMBL" id="KRO00860.1"/>
    </source>
</evidence>
<evidence type="ECO:0000259" key="1">
    <source>
        <dbReference type="PROSITE" id="PS50994"/>
    </source>
</evidence>
<proteinExistence type="predicted"/>
<keyword evidence="3" id="KW-1185">Reference proteome</keyword>
<dbReference type="InterPro" id="IPR050900">
    <property type="entry name" value="Transposase_IS3/IS150/IS904"/>
</dbReference>
<evidence type="ECO:0000313" key="3">
    <source>
        <dbReference type="Proteomes" id="UP000051006"/>
    </source>
</evidence>
<feature type="domain" description="Integrase catalytic" evidence="1">
    <location>
        <begin position="1"/>
        <end position="114"/>
    </location>
</feature>
<dbReference type="GO" id="GO:0015074">
    <property type="term" value="P:DNA integration"/>
    <property type="evidence" value="ECO:0007669"/>
    <property type="project" value="InterPro"/>
</dbReference>
<dbReference type="STRING" id="993692.IV57_GL000181"/>
<dbReference type="Proteomes" id="UP000051006">
    <property type="component" value="Unassembled WGS sequence"/>
</dbReference>
<accession>A0A0R2LKY0</accession>
<sequence>MDTLNELIAVIHEGTKPMVYSDQGWHYQVNYYTDRLSEEGFIQSMSRKENCLDNAPIKSFFHLFKTECLNGFLPCKDIKEFRKLSKKYIDWFNNRRISRKTKGMTPREYREYALAA</sequence>
<reference evidence="2 3" key="1">
    <citation type="journal article" date="2015" name="Genome Announc.">
        <title>Expanding the biotechnology potential of lactobacilli through comparative genomics of 213 strains and associated genera.</title>
        <authorList>
            <person name="Sun Z."/>
            <person name="Harris H.M."/>
            <person name="McCann A."/>
            <person name="Guo C."/>
            <person name="Argimon S."/>
            <person name="Zhang W."/>
            <person name="Yang X."/>
            <person name="Jeffery I.B."/>
            <person name="Cooney J.C."/>
            <person name="Kagawa T.F."/>
            <person name="Liu W."/>
            <person name="Song Y."/>
            <person name="Salvetti E."/>
            <person name="Wrobel A."/>
            <person name="Rasinkangas P."/>
            <person name="Parkhill J."/>
            <person name="Rea M.C."/>
            <person name="O'Sullivan O."/>
            <person name="Ritari J."/>
            <person name="Douillard F.P."/>
            <person name="Paul Ross R."/>
            <person name="Yang R."/>
            <person name="Briner A.E."/>
            <person name="Felis G.E."/>
            <person name="de Vos W.M."/>
            <person name="Barrangou R."/>
            <person name="Klaenhammer T.R."/>
            <person name="Caufield P.W."/>
            <person name="Cui Y."/>
            <person name="Zhang H."/>
            <person name="O'Toole P.W."/>
        </authorList>
    </citation>
    <scope>NUCLEOTIDE SEQUENCE [LARGE SCALE GENOMIC DNA]</scope>
    <source>
        <strain evidence="2 3">DSM 24716</strain>
    </source>
</reference>
<dbReference type="AlphaFoldDB" id="A0A0R2LKY0"/>
<gene>
    <name evidence="2" type="ORF">IV57_GL000181</name>
</gene>
<dbReference type="InterPro" id="IPR012337">
    <property type="entry name" value="RNaseH-like_sf"/>
</dbReference>
<dbReference type="PANTHER" id="PTHR46889:SF4">
    <property type="entry name" value="TRANSPOSASE INSO FOR INSERTION SEQUENCE ELEMENT IS911B-RELATED"/>
    <property type="match status" value="1"/>
</dbReference>
<dbReference type="InterPro" id="IPR036397">
    <property type="entry name" value="RNaseH_sf"/>
</dbReference>